<name>A0A1I3B040_9LACT</name>
<evidence type="ECO:0000313" key="3">
    <source>
        <dbReference type="Proteomes" id="UP000198668"/>
    </source>
</evidence>
<accession>A0A1I3B040</accession>
<keyword evidence="1" id="KW-0812">Transmembrane</keyword>
<gene>
    <name evidence="2" type="ORF">SAMN04489868_102122</name>
</gene>
<feature type="transmembrane region" description="Helical" evidence="1">
    <location>
        <begin position="50"/>
        <end position="69"/>
    </location>
</feature>
<feature type="transmembrane region" description="Helical" evidence="1">
    <location>
        <begin position="121"/>
        <end position="138"/>
    </location>
</feature>
<keyword evidence="1" id="KW-0472">Membrane</keyword>
<sequence>MLERKSISNEEKQYFAQKNMRFNRFLIFRYMTALFFFVNLYWAILSLSRWSYAGWIPIGLLIIDGLVLLEQTQKYWQQSNQLTLTKMGYWIQSFINALGIILTLFNQHMLFVPFMSQSGKALLLFLFTAGLLACLFVQRKIWLIEQDRDRYLKYLEMFENKGGKTNGVRK</sequence>
<dbReference type="EMBL" id="FOQE01000002">
    <property type="protein sequence ID" value="SFH55031.1"/>
    <property type="molecule type" value="Genomic_DNA"/>
</dbReference>
<reference evidence="2 3" key="1">
    <citation type="submission" date="2016-10" db="EMBL/GenBank/DDBJ databases">
        <authorList>
            <person name="de Groot N.N."/>
        </authorList>
    </citation>
    <scope>NUCLEOTIDE SEQUENCE [LARGE SCALE GENOMIC DNA]</scope>
    <source>
        <strain evidence="2 3">DSM 27630</strain>
    </source>
</reference>
<evidence type="ECO:0008006" key="4">
    <source>
        <dbReference type="Google" id="ProtNLM"/>
    </source>
</evidence>
<dbReference type="AlphaFoldDB" id="A0A1I3B040"/>
<evidence type="ECO:0000256" key="1">
    <source>
        <dbReference type="SAM" id="Phobius"/>
    </source>
</evidence>
<dbReference type="RefSeq" id="WP_092090964.1">
    <property type="nucleotide sequence ID" value="NZ_FOQE01000002.1"/>
</dbReference>
<dbReference type="Proteomes" id="UP000198668">
    <property type="component" value="Unassembled WGS sequence"/>
</dbReference>
<protein>
    <recommendedName>
        <fullName evidence="4">PTS cellobiose transporter subunit IIA</fullName>
    </recommendedName>
</protein>
<keyword evidence="3" id="KW-1185">Reference proteome</keyword>
<evidence type="ECO:0000313" key="2">
    <source>
        <dbReference type="EMBL" id="SFH55031.1"/>
    </source>
</evidence>
<keyword evidence="1" id="KW-1133">Transmembrane helix</keyword>
<feature type="transmembrane region" description="Helical" evidence="1">
    <location>
        <begin position="89"/>
        <end position="109"/>
    </location>
</feature>
<organism evidence="2 3">
    <name type="scientific">Pisciglobus halotolerans</name>
    <dbReference type="NCBI Taxonomy" id="745365"/>
    <lineage>
        <taxon>Bacteria</taxon>
        <taxon>Bacillati</taxon>
        <taxon>Bacillota</taxon>
        <taxon>Bacilli</taxon>
        <taxon>Lactobacillales</taxon>
        <taxon>Carnobacteriaceae</taxon>
    </lineage>
</organism>
<feature type="transmembrane region" description="Helical" evidence="1">
    <location>
        <begin position="26"/>
        <end position="44"/>
    </location>
</feature>
<proteinExistence type="predicted"/>
<dbReference type="OrthoDB" id="3183957at2"/>